<protein>
    <submittedName>
        <fullName evidence="3">Cupin domain-containing protein</fullName>
    </submittedName>
</protein>
<dbReference type="Gene3D" id="2.60.120.10">
    <property type="entry name" value="Jelly Rolls"/>
    <property type="match status" value="1"/>
</dbReference>
<evidence type="ECO:0000313" key="4">
    <source>
        <dbReference type="Proteomes" id="UP000198923"/>
    </source>
</evidence>
<proteinExistence type="predicted"/>
<keyword evidence="4" id="KW-1185">Reference proteome</keyword>
<dbReference type="PANTHER" id="PTHR35848:SF6">
    <property type="entry name" value="CUPIN TYPE-2 DOMAIN-CONTAINING PROTEIN"/>
    <property type="match status" value="1"/>
</dbReference>
<sequence>MTRPVKIRYGTADATPSGMVVEEISTGAGEPAQAWPFQGSRFVVPSGAVSELDVHEVAELWLVRTGTGTVRSDREEIEVGPGDAVYFPSMVPHQVQAGAEPLEVFSVWWLGGGR</sequence>
<dbReference type="EMBL" id="FNCN01000001">
    <property type="protein sequence ID" value="SDG02016.1"/>
    <property type="molecule type" value="Genomic_DNA"/>
</dbReference>
<organism evidence="3 4">
    <name type="scientific">Sinosporangium album</name>
    <dbReference type="NCBI Taxonomy" id="504805"/>
    <lineage>
        <taxon>Bacteria</taxon>
        <taxon>Bacillati</taxon>
        <taxon>Actinomycetota</taxon>
        <taxon>Actinomycetes</taxon>
        <taxon>Streptosporangiales</taxon>
        <taxon>Streptosporangiaceae</taxon>
        <taxon>Sinosporangium</taxon>
    </lineage>
</organism>
<dbReference type="InterPro" id="IPR014710">
    <property type="entry name" value="RmlC-like_jellyroll"/>
</dbReference>
<accession>A0A1G7QU14</accession>
<dbReference type="SUPFAM" id="SSF51182">
    <property type="entry name" value="RmlC-like cupins"/>
    <property type="match status" value="1"/>
</dbReference>
<gene>
    <name evidence="3" type="ORF">SAMN05421505_101125</name>
</gene>
<name>A0A1G7QU14_9ACTN</name>
<dbReference type="Proteomes" id="UP000198923">
    <property type="component" value="Unassembled WGS sequence"/>
</dbReference>
<dbReference type="GO" id="GO:0046872">
    <property type="term" value="F:metal ion binding"/>
    <property type="evidence" value="ECO:0007669"/>
    <property type="project" value="UniProtKB-KW"/>
</dbReference>
<dbReference type="STRING" id="504805.SAMN05421505_101125"/>
<dbReference type="InterPro" id="IPR011051">
    <property type="entry name" value="RmlC_Cupin_sf"/>
</dbReference>
<dbReference type="InterPro" id="IPR013096">
    <property type="entry name" value="Cupin_2"/>
</dbReference>
<evidence type="ECO:0000313" key="3">
    <source>
        <dbReference type="EMBL" id="SDG02016.1"/>
    </source>
</evidence>
<evidence type="ECO:0000259" key="2">
    <source>
        <dbReference type="Pfam" id="PF07883"/>
    </source>
</evidence>
<dbReference type="RefSeq" id="WP_143020060.1">
    <property type="nucleotide sequence ID" value="NZ_FNCN01000001.1"/>
</dbReference>
<evidence type="ECO:0000256" key="1">
    <source>
        <dbReference type="ARBA" id="ARBA00022723"/>
    </source>
</evidence>
<feature type="domain" description="Cupin type-2" evidence="2">
    <location>
        <begin position="42"/>
        <end position="108"/>
    </location>
</feature>
<dbReference type="AlphaFoldDB" id="A0A1G7QU14"/>
<dbReference type="PANTHER" id="PTHR35848">
    <property type="entry name" value="OXALATE-BINDING PROTEIN"/>
    <property type="match status" value="1"/>
</dbReference>
<keyword evidence="1" id="KW-0479">Metal-binding</keyword>
<dbReference type="OrthoDB" id="5243731at2"/>
<dbReference type="Pfam" id="PF07883">
    <property type="entry name" value="Cupin_2"/>
    <property type="match status" value="1"/>
</dbReference>
<reference evidence="3 4" key="1">
    <citation type="submission" date="2016-10" db="EMBL/GenBank/DDBJ databases">
        <authorList>
            <person name="de Groot N.N."/>
        </authorList>
    </citation>
    <scope>NUCLEOTIDE SEQUENCE [LARGE SCALE GENOMIC DNA]</scope>
    <source>
        <strain evidence="3 4">CPCC 201354</strain>
    </source>
</reference>
<dbReference type="InterPro" id="IPR051610">
    <property type="entry name" value="GPI/OXD"/>
</dbReference>